<dbReference type="SUPFAM" id="SSF109604">
    <property type="entry name" value="HD-domain/PDEase-like"/>
    <property type="match status" value="1"/>
</dbReference>
<evidence type="ECO:0000256" key="4">
    <source>
        <dbReference type="SAM" id="MobiDB-lite"/>
    </source>
</evidence>
<keyword evidence="7" id="KW-1185">Reference proteome</keyword>
<name>A0A427YWX7_9TREE</name>
<evidence type="ECO:0000313" key="6">
    <source>
        <dbReference type="EMBL" id="RSH95599.1"/>
    </source>
</evidence>
<feature type="compositionally biased region" description="Polar residues" evidence="4">
    <location>
        <begin position="599"/>
        <end position="610"/>
    </location>
</feature>
<dbReference type="EC" id="3.1.4.-" evidence="3"/>
<comment type="cofactor">
    <cofactor evidence="3">
        <name>a divalent metal cation</name>
        <dbReference type="ChEBI" id="CHEBI:60240"/>
    </cofactor>
    <text evidence="3">Binds 2 divalent metal cations per subunit. Site 1 may preferentially bind zinc ions, while site 2 has a preference for magnesium and/or manganese ions.</text>
</comment>
<dbReference type="PROSITE" id="PS00126">
    <property type="entry name" value="PDEASE_I_1"/>
    <property type="match status" value="1"/>
</dbReference>
<keyword evidence="1 3" id="KW-0479">Metal-binding</keyword>
<accession>A0A427YWX7</accession>
<feature type="compositionally biased region" description="Low complexity" evidence="4">
    <location>
        <begin position="210"/>
        <end position="241"/>
    </location>
</feature>
<dbReference type="OrthoDB" id="546632at2759"/>
<feature type="domain" description="PDEase" evidence="5">
    <location>
        <begin position="721"/>
        <end position="1118"/>
    </location>
</feature>
<feature type="region of interest" description="Disordered" evidence="4">
    <location>
        <begin position="127"/>
        <end position="288"/>
    </location>
</feature>
<feature type="region of interest" description="Disordered" evidence="4">
    <location>
        <begin position="554"/>
        <end position="610"/>
    </location>
</feature>
<comment type="similarity">
    <text evidence="3">Belongs to the cyclic nucleotide phosphodiesterase family.</text>
</comment>
<feature type="region of interest" description="Disordered" evidence="4">
    <location>
        <begin position="1204"/>
        <end position="1262"/>
    </location>
</feature>
<dbReference type="GO" id="GO:0046872">
    <property type="term" value="F:metal ion binding"/>
    <property type="evidence" value="ECO:0007669"/>
    <property type="project" value="UniProtKB-KW"/>
</dbReference>
<evidence type="ECO:0000256" key="2">
    <source>
        <dbReference type="ARBA" id="ARBA00022801"/>
    </source>
</evidence>
<organism evidence="6 7">
    <name type="scientific">Saitozyma podzolica</name>
    <dbReference type="NCBI Taxonomy" id="1890683"/>
    <lineage>
        <taxon>Eukaryota</taxon>
        <taxon>Fungi</taxon>
        <taxon>Dikarya</taxon>
        <taxon>Basidiomycota</taxon>
        <taxon>Agaricomycotina</taxon>
        <taxon>Tremellomycetes</taxon>
        <taxon>Tremellales</taxon>
        <taxon>Trimorphomycetaceae</taxon>
        <taxon>Saitozyma</taxon>
    </lineage>
</organism>
<proteinExistence type="inferred from homology"/>
<dbReference type="Proteomes" id="UP000279259">
    <property type="component" value="Unassembled WGS sequence"/>
</dbReference>
<dbReference type="CDD" id="cd00077">
    <property type="entry name" value="HDc"/>
    <property type="match status" value="1"/>
</dbReference>
<dbReference type="STRING" id="1890683.A0A427YWX7"/>
<reference evidence="6 7" key="1">
    <citation type="submission" date="2018-11" db="EMBL/GenBank/DDBJ databases">
        <title>Genome sequence of Saitozyma podzolica DSM 27192.</title>
        <authorList>
            <person name="Aliyu H."/>
            <person name="Gorte O."/>
            <person name="Ochsenreither K."/>
        </authorList>
    </citation>
    <scope>NUCLEOTIDE SEQUENCE [LARGE SCALE GENOMIC DNA]</scope>
    <source>
        <strain evidence="6 7">DSM 27192</strain>
    </source>
</reference>
<evidence type="ECO:0000259" key="5">
    <source>
        <dbReference type="PROSITE" id="PS51845"/>
    </source>
</evidence>
<keyword evidence="2 3" id="KW-0378">Hydrolase</keyword>
<dbReference type="InterPro" id="IPR036971">
    <property type="entry name" value="PDEase_catalytic_dom_sf"/>
</dbReference>
<comment type="caution">
    <text evidence="6">The sequence shown here is derived from an EMBL/GenBank/DDBJ whole genome shotgun (WGS) entry which is preliminary data.</text>
</comment>
<dbReference type="InterPro" id="IPR023174">
    <property type="entry name" value="PDEase_CS"/>
</dbReference>
<evidence type="ECO:0000313" key="7">
    <source>
        <dbReference type="Proteomes" id="UP000279259"/>
    </source>
</evidence>
<dbReference type="GO" id="GO:0004114">
    <property type="term" value="F:3',5'-cyclic-nucleotide phosphodiesterase activity"/>
    <property type="evidence" value="ECO:0007669"/>
    <property type="project" value="InterPro"/>
</dbReference>
<dbReference type="EMBL" id="RSCD01000001">
    <property type="protein sequence ID" value="RSH95599.1"/>
    <property type="molecule type" value="Genomic_DNA"/>
</dbReference>
<dbReference type="SMART" id="SM00471">
    <property type="entry name" value="HDc"/>
    <property type="match status" value="1"/>
</dbReference>
<dbReference type="Pfam" id="PF00233">
    <property type="entry name" value="PDEase_I"/>
    <property type="match status" value="1"/>
</dbReference>
<evidence type="ECO:0000256" key="3">
    <source>
        <dbReference type="RuleBase" id="RU363067"/>
    </source>
</evidence>
<evidence type="ECO:0000256" key="1">
    <source>
        <dbReference type="ARBA" id="ARBA00022723"/>
    </source>
</evidence>
<feature type="region of interest" description="Disordered" evidence="4">
    <location>
        <begin position="74"/>
        <end position="111"/>
    </location>
</feature>
<feature type="compositionally biased region" description="Low complexity" evidence="4">
    <location>
        <begin position="92"/>
        <end position="102"/>
    </location>
</feature>
<feature type="compositionally biased region" description="Polar residues" evidence="4">
    <location>
        <begin position="578"/>
        <end position="588"/>
    </location>
</feature>
<dbReference type="InterPro" id="IPR003607">
    <property type="entry name" value="HD/PDEase_dom"/>
</dbReference>
<dbReference type="Gene3D" id="1.10.1300.10">
    <property type="entry name" value="3'5'-cyclic nucleotide phosphodiesterase, catalytic domain"/>
    <property type="match status" value="1"/>
</dbReference>
<feature type="compositionally biased region" description="Polar residues" evidence="4">
    <location>
        <begin position="147"/>
        <end position="162"/>
    </location>
</feature>
<dbReference type="PANTHER" id="PTHR11347">
    <property type="entry name" value="CYCLIC NUCLEOTIDE PHOSPHODIESTERASE"/>
    <property type="match status" value="1"/>
</dbReference>
<feature type="compositionally biased region" description="Low complexity" evidence="4">
    <location>
        <begin position="568"/>
        <end position="577"/>
    </location>
</feature>
<dbReference type="InterPro" id="IPR002073">
    <property type="entry name" value="PDEase_catalytic_dom"/>
</dbReference>
<sequence>MGLFKVELAFSSTPSDGSHRSAQLWNQRRISVIEELGAETFDPLDPLSTGLSDPLIPRRKSSLPITEFPSDLLARRRSSLPPEIDPLRKLSDSSSLSSDMSSTPHTSGGATPIQLHLNVLVLLPTSGHLQRNPAPTAHTTRPPPLLSRQSGSNVSTLQSLRMSPQAKVAERMTEQKQDEDDVVVSTRRLSLAAGIGSGTQNKSSHPEGPSSSTASTSTSSHLDPLSSQSAPSSSTPPRALPGSRNQIQSSYRPAESPPAFGSKRPPPASRGRRRPQTSAAPNVAPPLAGFARGSVAVPAGMGLGIAAIGGAGKSRPGWEGDEVVGVLRTSGLEVTVIRNSSHLPAVLSPKANSPVYHTFASQSIVARPSTPSSQPTLVILVPLCDSPTLPSLSLLLQQGTTPTAVCFQQDVLERARRTEEEWLPSALDQIRGVVDMRDRAISEDAEKAGSPVILAYSANPGLSSSTIAACVGAGAWGVLKPPYDLETTRLVQRMVKAAKEGRISSVVGLPTDTPSDPSSPVLEDEPRVILPPTALHMGDGEHEGEKILSAAVGGHRRGMSSQWGGSRGPSPLGGRSRANSAGWSNPSRKASRHDITPLSFGSNNASTSTAVANPTSASQAQEIDPLTSAHTMCLYSPSYRKRRRSVDIGGLANAMRRAQHIFEVATPWTHTPVHDVSAPVTPVAPRRVASSLTTKEAEVVEEERKKEDEQVEHTQLAELLSAMFYQTQLAIDVHMVDFAESAAPLSSEDRIRLIDALSSWDFKPHHLVEADLFRVACIMFEAVCNIEGLAELAIDQDQMKRLLFAIRAIYHAPNPYHNYVHAIDVLQATYSFLLNLGVVPDWSYLQCWTPGQRPWTRPSEEEGPSLDLGTRRARDVLRPQDILTVLLAAMGHDVGHPGLSNAFMKNAKTPLSQVYDDKSVLENMHCIFIVQLLRKHGFSFLIGPLSAEDKRIPARSSFDARGFRKVLYSSVLATDMSLHFAWIARLKDFGARVEGDGSLDVGQRMDEREDDRIMICQALVKCADISNPTRPIDVSEHWSSVLLEEWAKQASLEQDLDLPVSVIASADAALQAKGQIGFIDLFTQPLFEAVADILPEMQYFADSCAENRALWQTRLDELSALSAAAADQLQEADPDSSSSPIIPIVQPPIDDAALDLRYTTLFPLSLPTSLVASANLEPGPTPSGLSSSFPSGFTGTFPSASTLTGNAVPNHLRVPLTPPRTAVPLAPGVGEGQSKQSSPGWTLAPGTAGVPGQRRPQTDSPTAKAMRAVYHANLLEQRFRHSGWSRGVPIPGVNVALEPRRMSTPNV</sequence>
<gene>
    <name evidence="6" type="primary">PDE2</name>
    <name evidence="6" type="ORF">EHS25_000691</name>
</gene>
<dbReference type="GO" id="GO:0007165">
    <property type="term" value="P:signal transduction"/>
    <property type="evidence" value="ECO:0007669"/>
    <property type="project" value="InterPro"/>
</dbReference>
<dbReference type="PROSITE" id="PS51845">
    <property type="entry name" value="PDEASE_I_2"/>
    <property type="match status" value="1"/>
</dbReference>
<protein>
    <recommendedName>
        <fullName evidence="3">Phosphodiesterase</fullName>
        <ecNumber evidence="3">3.1.4.-</ecNumber>
    </recommendedName>
</protein>